<name>A0A067K3S3_JATCU</name>
<feature type="domain" description="FAR1" evidence="2">
    <location>
        <begin position="69"/>
        <end position="159"/>
    </location>
</feature>
<keyword evidence="4" id="KW-1185">Reference proteome</keyword>
<proteinExistence type="predicted"/>
<dbReference type="EMBL" id="KK914893">
    <property type="protein sequence ID" value="KDP26910.1"/>
    <property type="molecule type" value="Genomic_DNA"/>
</dbReference>
<protein>
    <recommendedName>
        <fullName evidence="2">FAR1 domain-containing protein</fullName>
    </recommendedName>
</protein>
<sequence length="244" mass="28143">MDSDHSKGIGVDYEHSKDPPSKENSWIDSNHKIASDGTVDGNYNGSVPQLNIDEPYIGQEFESEEAAFEFFSAYAMRMGFVTRINQTHHCDGSVVSRTLVCSRAGFQRPKNKNEMICKSSREPRTSIRVGCKARVSFKKRPTGKWFIRSFIKEHSHALNDSLSHRARVHKFHQVDDKRINDLTRELIMERRRSASLREFIDLLFQHIEEHTQGLSEKIQYIVEKVNKIESEVKCNKKCEIAVTL</sequence>
<dbReference type="AlphaFoldDB" id="A0A067K3S3"/>
<evidence type="ECO:0000313" key="3">
    <source>
        <dbReference type="EMBL" id="KDP26910.1"/>
    </source>
</evidence>
<evidence type="ECO:0000313" key="4">
    <source>
        <dbReference type="Proteomes" id="UP000027138"/>
    </source>
</evidence>
<evidence type="ECO:0000259" key="2">
    <source>
        <dbReference type="Pfam" id="PF03101"/>
    </source>
</evidence>
<dbReference type="Pfam" id="PF03101">
    <property type="entry name" value="FAR1"/>
    <property type="match status" value="1"/>
</dbReference>
<feature type="compositionally biased region" description="Basic and acidic residues" evidence="1">
    <location>
        <begin position="1"/>
        <end position="21"/>
    </location>
</feature>
<dbReference type="STRING" id="180498.A0A067K3S3"/>
<dbReference type="PANTHER" id="PTHR46328:SF10">
    <property type="entry name" value="PROTEIN FAR1-RELATED SEQUENCE 12-LIKE ISOFORM X1"/>
    <property type="match status" value="1"/>
</dbReference>
<dbReference type="InterPro" id="IPR004330">
    <property type="entry name" value="FAR1_DNA_bnd_dom"/>
</dbReference>
<accession>A0A067K3S3</accession>
<organism evidence="3 4">
    <name type="scientific">Jatropha curcas</name>
    <name type="common">Barbados nut</name>
    <dbReference type="NCBI Taxonomy" id="180498"/>
    <lineage>
        <taxon>Eukaryota</taxon>
        <taxon>Viridiplantae</taxon>
        <taxon>Streptophyta</taxon>
        <taxon>Embryophyta</taxon>
        <taxon>Tracheophyta</taxon>
        <taxon>Spermatophyta</taxon>
        <taxon>Magnoliopsida</taxon>
        <taxon>eudicotyledons</taxon>
        <taxon>Gunneridae</taxon>
        <taxon>Pentapetalae</taxon>
        <taxon>rosids</taxon>
        <taxon>fabids</taxon>
        <taxon>Malpighiales</taxon>
        <taxon>Euphorbiaceae</taxon>
        <taxon>Crotonoideae</taxon>
        <taxon>Jatropheae</taxon>
        <taxon>Jatropha</taxon>
    </lineage>
</organism>
<dbReference type="PANTHER" id="PTHR46328">
    <property type="entry name" value="FAR-RED IMPAIRED RESPONSIVE (FAR1) FAMILY PROTEIN-RELATED"/>
    <property type="match status" value="1"/>
</dbReference>
<reference evidence="3 4" key="1">
    <citation type="journal article" date="2014" name="PLoS ONE">
        <title>Global Analysis of Gene Expression Profiles in Physic Nut (Jatropha curcas L.) Seedlings Exposed to Salt Stress.</title>
        <authorList>
            <person name="Zhang L."/>
            <person name="Zhang C."/>
            <person name="Wu P."/>
            <person name="Chen Y."/>
            <person name="Li M."/>
            <person name="Jiang H."/>
            <person name="Wu G."/>
        </authorList>
    </citation>
    <scope>NUCLEOTIDE SEQUENCE [LARGE SCALE GENOMIC DNA]</scope>
    <source>
        <strain evidence="4">cv. GZQX0401</strain>
        <tissue evidence="3">Young leaves</tissue>
    </source>
</reference>
<dbReference type="OrthoDB" id="1856215at2759"/>
<evidence type="ECO:0000256" key="1">
    <source>
        <dbReference type="SAM" id="MobiDB-lite"/>
    </source>
</evidence>
<dbReference type="Proteomes" id="UP000027138">
    <property type="component" value="Unassembled WGS sequence"/>
</dbReference>
<gene>
    <name evidence="3" type="ORF">JCGZ_18068</name>
</gene>
<feature type="region of interest" description="Disordered" evidence="1">
    <location>
        <begin position="1"/>
        <end position="28"/>
    </location>
</feature>